<dbReference type="OrthoDB" id="4871367at2"/>
<keyword evidence="3" id="KW-0479">Metal-binding</keyword>
<dbReference type="SUPFAM" id="SSF101478">
    <property type="entry name" value="ADP-ribosylglycohydrolase"/>
    <property type="match status" value="1"/>
</dbReference>
<comment type="caution">
    <text evidence="5">The sequence shown here is derived from an EMBL/GenBank/DDBJ whole genome shotgun (WGS) entry which is preliminary data.</text>
</comment>
<feature type="binding site" evidence="3">
    <location>
        <position position="77"/>
    </location>
    <ligand>
        <name>Mg(2+)</name>
        <dbReference type="ChEBI" id="CHEBI:18420"/>
        <label>1</label>
    </ligand>
</feature>
<feature type="binding site" evidence="3">
    <location>
        <position position="351"/>
    </location>
    <ligand>
        <name>Mg(2+)</name>
        <dbReference type="ChEBI" id="CHEBI:18420"/>
        <label>1</label>
    </ligand>
</feature>
<dbReference type="InterPro" id="IPR050792">
    <property type="entry name" value="ADP-ribosylglycohydrolase"/>
</dbReference>
<dbReference type="EMBL" id="RBED01000068">
    <property type="protein sequence ID" value="RNL58566.1"/>
    <property type="molecule type" value="Genomic_DNA"/>
</dbReference>
<comment type="cofactor">
    <cofactor evidence="3">
        <name>Mg(2+)</name>
        <dbReference type="ChEBI" id="CHEBI:18420"/>
    </cofactor>
    <text evidence="3">Binds 2 magnesium ions per subunit.</text>
</comment>
<name>A0A3N0C666_9MICC</name>
<dbReference type="Pfam" id="PF03747">
    <property type="entry name" value="ADP_ribosyl_GH"/>
    <property type="match status" value="1"/>
</dbReference>
<dbReference type="PANTHER" id="PTHR16222:SF24">
    <property type="entry name" value="ADP-RIBOSYLHYDROLASE ARH3"/>
    <property type="match status" value="1"/>
</dbReference>
<keyword evidence="3" id="KW-0460">Magnesium</keyword>
<feature type="binding site" evidence="3">
    <location>
        <position position="352"/>
    </location>
    <ligand>
        <name>Mg(2+)</name>
        <dbReference type="ChEBI" id="CHEBI:18420"/>
        <label>1</label>
    </ligand>
</feature>
<dbReference type="GO" id="GO:0016787">
    <property type="term" value="F:hydrolase activity"/>
    <property type="evidence" value="ECO:0007669"/>
    <property type="project" value="UniProtKB-KW"/>
</dbReference>
<evidence type="ECO:0000256" key="3">
    <source>
        <dbReference type="PIRSR" id="PIRSR605502-1"/>
    </source>
</evidence>
<comment type="similarity">
    <text evidence="1">Belongs to the ADP-ribosylglycohydrolase family.</text>
</comment>
<dbReference type="Proteomes" id="UP000273807">
    <property type="component" value="Unassembled WGS sequence"/>
</dbReference>
<dbReference type="RefSeq" id="WP_123254083.1">
    <property type="nucleotide sequence ID" value="NZ_RBED01000068.1"/>
</dbReference>
<accession>A0A3N0C666</accession>
<dbReference type="InterPro" id="IPR005502">
    <property type="entry name" value="Ribosyl_crysJ1"/>
</dbReference>
<gene>
    <name evidence="5" type="ORF">D7003_03440</name>
</gene>
<dbReference type="Gene3D" id="1.10.4080.10">
    <property type="entry name" value="ADP-ribosylation/Crystallin J1"/>
    <property type="match status" value="1"/>
</dbReference>
<sequence>MSFEPGTSPAQPPAPSRESAAPSFASRIHGCLLGGAIGDALGSAVEFDDIDAILARFGPSGLRDFSPLDGGSHVADDTQLTLYTADGLLEALEWANDGVAADINACVWLAYLRWLATQGVAVPPSAPVQPPRWIDSHAALKHRRSPDEACLSGLATGEMGTVLRPVNQDLNGSSTVARSAPFGLIPHIEPATVYKLSADAAALTHGHPAARQGAGIFSLLIHAVTAGLALREAAEFALRHLREEPLQRGEAPDAALIGQLEAALRLSGPADERDTMPETGPTLLGPEDMVRELGEGRTAEQALAIAVYAVLATAPAEPTTGAAEPTTAPGAAEAHVRSALAVAVNHSGGSDTTASIAGSILGAFYGEEGLPAQWLEALDAVDVIRGLAGKLTAVTGA</sequence>
<evidence type="ECO:0000256" key="2">
    <source>
        <dbReference type="ARBA" id="ARBA00022801"/>
    </source>
</evidence>
<dbReference type="AlphaFoldDB" id="A0A3N0C666"/>
<reference evidence="5 6" key="1">
    <citation type="submission" date="2018-10" db="EMBL/GenBank/DDBJ databases">
        <title>Genome sequencing of Arthrobacter oryzae TNB02.</title>
        <authorList>
            <person name="Cho Y.-J."/>
            <person name="Cho A."/>
            <person name="Kim O.-S."/>
        </authorList>
    </citation>
    <scope>NUCLEOTIDE SEQUENCE [LARGE SCALE GENOMIC DNA]</scope>
    <source>
        <strain evidence="5 6">TNB02</strain>
    </source>
</reference>
<feature type="binding site" evidence="3">
    <location>
        <position position="76"/>
    </location>
    <ligand>
        <name>Mg(2+)</name>
        <dbReference type="ChEBI" id="CHEBI:18420"/>
        <label>1</label>
    </ligand>
</feature>
<keyword evidence="6" id="KW-1185">Reference proteome</keyword>
<dbReference type="GO" id="GO:0046872">
    <property type="term" value="F:metal ion binding"/>
    <property type="evidence" value="ECO:0007669"/>
    <property type="project" value="UniProtKB-KW"/>
</dbReference>
<evidence type="ECO:0000256" key="1">
    <source>
        <dbReference type="ARBA" id="ARBA00010702"/>
    </source>
</evidence>
<keyword evidence="2 5" id="KW-0378">Hydrolase</keyword>
<dbReference type="PANTHER" id="PTHR16222">
    <property type="entry name" value="ADP-RIBOSYLGLYCOHYDROLASE"/>
    <property type="match status" value="1"/>
</dbReference>
<dbReference type="InterPro" id="IPR036705">
    <property type="entry name" value="Ribosyl_crysJ1_sf"/>
</dbReference>
<evidence type="ECO:0000313" key="5">
    <source>
        <dbReference type="EMBL" id="RNL58566.1"/>
    </source>
</evidence>
<evidence type="ECO:0000256" key="4">
    <source>
        <dbReference type="SAM" id="MobiDB-lite"/>
    </source>
</evidence>
<proteinExistence type="inferred from homology"/>
<protein>
    <submittedName>
        <fullName evidence="5">ADP-ribosylglycohydrolase family protein</fullName>
    </submittedName>
</protein>
<evidence type="ECO:0000313" key="6">
    <source>
        <dbReference type="Proteomes" id="UP000273807"/>
    </source>
</evidence>
<feature type="region of interest" description="Disordered" evidence="4">
    <location>
        <begin position="1"/>
        <end position="21"/>
    </location>
</feature>
<organism evidence="5 6">
    <name type="scientific">Arthrobacter oryzae</name>
    <dbReference type="NCBI Taxonomy" id="409290"/>
    <lineage>
        <taxon>Bacteria</taxon>
        <taxon>Bacillati</taxon>
        <taxon>Actinomycetota</taxon>
        <taxon>Actinomycetes</taxon>
        <taxon>Micrococcales</taxon>
        <taxon>Micrococcaceae</taxon>
        <taxon>Arthrobacter</taxon>
    </lineage>
</organism>